<protein>
    <submittedName>
        <fullName evidence="1">Putative aminoglycoside adenyltransferase</fullName>
    </submittedName>
</protein>
<dbReference type="OrthoDB" id="9776406at2"/>
<dbReference type="PATRIC" id="fig|911238.3.peg.1938"/>
<comment type="caution">
    <text evidence="1">The sequence shown here is derived from an EMBL/GenBank/DDBJ whole genome shotgun (WGS) entry which is preliminary data.</text>
</comment>
<dbReference type="Gene3D" id="3.30.460.10">
    <property type="entry name" value="Beta Polymerase, domain 2"/>
    <property type="match status" value="1"/>
</dbReference>
<proteinExistence type="predicted"/>
<evidence type="ECO:0000313" key="2">
    <source>
        <dbReference type="Proteomes" id="UP000005413"/>
    </source>
</evidence>
<dbReference type="InterPro" id="IPR007530">
    <property type="entry name" value="Aminoglycoside_adenylylTfrase"/>
</dbReference>
<dbReference type="RefSeq" id="WP_002464879.1">
    <property type="nucleotide sequence ID" value="NZ_AEUN01000498.1"/>
</dbReference>
<dbReference type="Proteomes" id="UP000005413">
    <property type="component" value="Unassembled WGS sequence"/>
</dbReference>
<gene>
    <name evidence="1" type="ORF">SS7213T_10964</name>
</gene>
<dbReference type="Pfam" id="PF04439">
    <property type="entry name" value="Adenyl_transf"/>
    <property type="match status" value="1"/>
</dbReference>
<keyword evidence="2" id="KW-1185">Reference proteome</keyword>
<dbReference type="InterPro" id="IPR043519">
    <property type="entry name" value="NT_sf"/>
</dbReference>
<evidence type="ECO:0000313" key="1">
    <source>
        <dbReference type="EMBL" id="EHJ07116.1"/>
    </source>
</evidence>
<dbReference type="Gene3D" id="1.20.120.330">
    <property type="entry name" value="Nucleotidyltransferases domain 2"/>
    <property type="match status" value="1"/>
</dbReference>
<dbReference type="EMBL" id="AEUN01000498">
    <property type="protein sequence ID" value="EHJ07116.1"/>
    <property type="molecule type" value="Genomic_DNA"/>
</dbReference>
<organism evidence="1 2">
    <name type="scientific">Staphylococcus simiae CCM 7213 = CCUG 51256</name>
    <dbReference type="NCBI Taxonomy" id="911238"/>
    <lineage>
        <taxon>Bacteria</taxon>
        <taxon>Bacillati</taxon>
        <taxon>Bacillota</taxon>
        <taxon>Bacilli</taxon>
        <taxon>Bacillales</taxon>
        <taxon>Staphylococcaceae</taxon>
        <taxon>Staphylococcus</taxon>
    </lineage>
</organism>
<sequence>MSNDSDIYDLILTVAKNNIHIKGVYLNGSRANPFVWDDEHQDFDIVFVVDNVEKMITQKQWINEFGTILIKQIPKEELLYPVDKEMPYSVNLLLSNFKRLDLTVIDITKIDCYLEENQFAVLLFDKGYHLPTIDEPTDQHCWVKVPSQQLFDECLDEFYLMALNVLKGLWRKHLIYAMDYFDICRKMVLLMWSWDKSDKYNFEVNMGKHLKYLHNYLDINEQAVLRTFYPKFKEQEILQALITMVEYFDELSKQVSNKLEFIYKEQIVRTIKMHIKTLIY</sequence>
<dbReference type="GO" id="GO:0016740">
    <property type="term" value="F:transferase activity"/>
    <property type="evidence" value="ECO:0007669"/>
    <property type="project" value="UniProtKB-KW"/>
</dbReference>
<dbReference type="SUPFAM" id="SSF81301">
    <property type="entry name" value="Nucleotidyltransferase"/>
    <property type="match status" value="1"/>
</dbReference>
<dbReference type="AlphaFoldDB" id="G5JL29"/>
<keyword evidence="1" id="KW-0808">Transferase</keyword>
<accession>G5JL29</accession>
<name>G5JL29_9STAP</name>
<reference evidence="1 2" key="1">
    <citation type="journal article" date="2012" name="BMC Genomics">
        <title>Comparative genomic analysis of the genus Staphylococcus including Staphylococcus aureus and its newly described sister species Staphylococcus simiae.</title>
        <authorList>
            <person name="Suzuki H."/>
            <person name="Lefebure T."/>
            <person name="Pavinski Bitar P."/>
            <person name="Stanhope M.J."/>
        </authorList>
    </citation>
    <scope>NUCLEOTIDE SEQUENCE [LARGE SCALE GENOMIC DNA]</scope>
    <source>
        <strain evidence="1 2">CCM 7213</strain>
    </source>
</reference>
<dbReference type="SUPFAM" id="SSF81631">
    <property type="entry name" value="PAP/OAS1 substrate-binding domain"/>
    <property type="match status" value="1"/>
</dbReference>